<evidence type="ECO:0000256" key="3">
    <source>
        <dbReference type="ARBA" id="ARBA00022829"/>
    </source>
</evidence>
<dbReference type="AlphaFoldDB" id="A0A3A1TZ62"/>
<dbReference type="PANTHER" id="PTHR34298:SF2">
    <property type="entry name" value="SEGREGATION AND CONDENSATION PROTEIN B"/>
    <property type="match status" value="1"/>
</dbReference>
<dbReference type="RefSeq" id="WP_119481825.1">
    <property type="nucleotide sequence ID" value="NZ_QXTG01000002.1"/>
</dbReference>
<dbReference type="InterPro" id="IPR036388">
    <property type="entry name" value="WH-like_DNA-bd_sf"/>
</dbReference>
<dbReference type="Proteomes" id="UP000265742">
    <property type="component" value="Unassembled WGS sequence"/>
</dbReference>
<reference evidence="7" key="1">
    <citation type="submission" date="2018-09" db="EMBL/GenBank/DDBJ databases">
        <authorList>
            <person name="Kim I."/>
        </authorList>
    </citation>
    <scope>NUCLEOTIDE SEQUENCE [LARGE SCALE GENOMIC DNA]</scope>
    <source>
        <strain evidence="7">DD4a</strain>
    </source>
</reference>
<dbReference type="Gene3D" id="1.10.10.10">
    <property type="entry name" value="Winged helix-like DNA-binding domain superfamily/Winged helix DNA-binding domain"/>
    <property type="match status" value="2"/>
</dbReference>
<evidence type="ECO:0000313" key="7">
    <source>
        <dbReference type="Proteomes" id="UP000265742"/>
    </source>
</evidence>
<dbReference type="SUPFAM" id="SSF46785">
    <property type="entry name" value="Winged helix' DNA-binding domain"/>
    <property type="match status" value="2"/>
</dbReference>
<accession>A0A3A1TZ62</accession>
<gene>
    <name evidence="6" type="primary">scpB</name>
    <name evidence="6" type="ORF">D1781_07985</name>
</gene>
<keyword evidence="4" id="KW-0131">Cell cycle</keyword>
<proteinExistence type="predicted"/>
<dbReference type="InterPro" id="IPR005234">
    <property type="entry name" value="ScpB_csome_segregation"/>
</dbReference>
<keyword evidence="7" id="KW-1185">Reference proteome</keyword>
<organism evidence="6 7">
    <name type="scientific">Amnibacterium setariae</name>
    <dbReference type="NCBI Taxonomy" id="2306585"/>
    <lineage>
        <taxon>Bacteria</taxon>
        <taxon>Bacillati</taxon>
        <taxon>Actinomycetota</taxon>
        <taxon>Actinomycetes</taxon>
        <taxon>Micrococcales</taxon>
        <taxon>Microbacteriaceae</taxon>
        <taxon>Amnibacterium</taxon>
    </lineage>
</organism>
<evidence type="ECO:0000256" key="4">
    <source>
        <dbReference type="ARBA" id="ARBA00023306"/>
    </source>
</evidence>
<keyword evidence="2" id="KW-0132">Cell division</keyword>
<dbReference type="GO" id="GO:0051304">
    <property type="term" value="P:chromosome separation"/>
    <property type="evidence" value="ECO:0007669"/>
    <property type="project" value="InterPro"/>
</dbReference>
<keyword evidence="3" id="KW-0159">Chromosome partition</keyword>
<dbReference type="GO" id="GO:0051301">
    <property type="term" value="P:cell division"/>
    <property type="evidence" value="ECO:0007669"/>
    <property type="project" value="UniProtKB-KW"/>
</dbReference>
<dbReference type="InterPro" id="IPR036390">
    <property type="entry name" value="WH_DNA-bd_sf"/>
</dbReference>
<evidence type="ECO:0000256" key="5">
    <source>
        <dbReference type="SAM" id="MobiDB-lite"/>
    </source>
</evidence>
<dbReference type="PANTHER" id="PTHR34298">
    <property type="entry name" value="SEGREGATION AND CONDENSATION PROTEIN B"/>
    <property type="match status" value="1"/>
</dbReference>
<dbReference type="EMBL" id="QXTG01000002">
    <property type="protein sequence ID" value="RIX27516.1"/>
    <property type="molecule type" value="Genomic_DNA"/>
</dbReference>
<sequence>MSDRPAPVRRTPQEPVALLLSGLLGAPVDEAELAEAFSARDTAAEPAPTGLDAPSADSRDEPVRAARTPSSLDALDEAVEALLVVADRPLDLLTIASALDRPVAVVRQAVERIRDDYDGRSGGRRRGFELRELPGGFRLYARSAHDAQVRHLLEIETAGRLSQAALETLAVVAYRQPVTRGQIAAIRAVSVDSVLKTLVARGLVTEVGRSEETGAVLYGTTDDLLVALGIRSLGELPPLAPLLEGVEAAHADAR</sequence>
<dbReference type="OrthoDB" id="9806226at2"/>
<comment type="caution">
    <text evidence="6">The sequence shown here is derived from an EMBL/GenBank/DDBJ whole genome shotgun (WGS) entry which is preliminary data.</text>
</comment>
<evidence type="ECO:0000313" key="6">
    <source>
        <dbReference type="EMBL" id="RIX27516.1"/>
    </source>
</evidence>
<keyword evidence="1" id="KW-0963">Cytoplasm</keyword>
<evidence type="ECO:0000256" key="2">
    <source>
        <dbReference type="ARBA" id="ARBA00022618"/>
    </source>
</evidence>
<protein>
    <submittedName>
        <fullName evidence="6">SMC-Scp complex subunit ScpB</fullName>
    </submittedName>
</protein>
<feature type="region of interest" description="Disordered" evidence="5">
    <location>
        <begin position="35"/>
        <end position="69"/>
    </location>
</feature>
<dbReference type="Pfam" id="PF04079">
    <property type="entry name" value="SMC_ScpB"/>
    <property type="match status" value="1"/>
</dbReference>
<evidence type="ECO:0000256" key="1">
    <source>
        <dbReference type="ARBA" id="ARBA00022490"/>
    </source>
</evidence>
<name>A0A3A1TZ62_9MICO</name>
<dbReference type="NCBIfam" id="TIGR00281">
    <property type="entry name" value="SMC-Scp complex subunit ScpB"/>
    <property type="match status" value="1"/>
</dbReference>